<evidence type="ECO:0000313" key="2">
    <source>
        <dbReference type="EMBL" id="MEQ2301636.1"/>
    </source>
</evidence>
<keyword evidence="3" id="KW-1185">Reference proteome</keyword>
<dbReference type="SUPFAM" id="SSF46966">
    <property type="entry name" value="Spectrin repeat"/>
    <property type="match status" value="1"/>
</dbReference>
<dbReference type="Proteomes" id="UP001469553">
    <property type="component" value="Unassembled WGS sequence"/>
</dbReference>
<accession>A0ABV0Z7T3</accession>
<feature type="compositionally biased region" description="Polar residues" evidence="1">
    <location>
        <begin position="54"/>
        <end position="71"/>
    </location>
</feature>
<feature type="region of interest" description="Disordered" evidence="1">
    <location>
        <begin position="54"/>
        <end position="105"/>
    </location>
</feature>
<evidence type="ECO:0000256" key="1">
    <source>
        <dbReference type="SAM" id="MobiDB-lite"/>
    </source>
</evidence>
<organism evidence="2 3">
    <name type="scientific">Ameca splendens</name>
    <dbReference type="NCBI Taxonomy" id="208324"/>
    <lineage>
        <taxon>Eukaryota</taxon>
        <taxon>Metazoa</taxon>
        <taxon>Chordata</taxon>
        <taxon>Craniata</taxon>
        <taxon>Vertebrata</taxon>
        <taxon>Euteleostomi</taxon>
        <taxon>Actinopterygii</taxon>
        <taxon>Neopterygii</taxon>
        <taxon>Teleostei</taxon>
        <taxon>Neoteleostei</taxon>
        <taxon>Acanthomorphata</taxon>
        <taxon>Ovalentaria</taxon>
        <taxon>Atherinomorphae</taxon>
        <taxon>Cyprinodontiformes</taxon>
        <taxon>Goodeidae</taxon>
        <taxon>Ameca</taxon>
    </lineage>
</organism>
<proteinExistence type="predicted"/>
<evidence type="ECO:0000313" key="3">
    <source>
        <dbReference type="Proteomes" id="UP001469553"/>
    </source>
</evidence>
<gene>
    <name evidence="2" type="ORF">AMECASPLE_038140</name>
</gene>
<reference evidence="2 3" key="1">
    <citation type="submission" date="2021-06" db="EMBL/GenBank/DDBJ databases">
        <authorList>
            <person name="Palmer J.M."/>
        </authorList>
    </citation>
    <scope>NUCLEOTIDE SEQUENCE [LARGE SCALE GENOMIC DNA]</scope>
    <source>
        <strain evidence="2 3">AS_MEX2019</strain>
        <tissue evidence="2">Muscle</tissue>
    </source>
</reference>
<feature type="non-terminal residue" evidence="2">
    <location>
        <position position="1"/>
    </location>
</feature>
<dbReference type="Gene3D" id="1.20.58.60">
    <property type="match status" value="1"/>
</dbReference>
<name>A0ABV0Z7T3_9TELE</name>
<sequence length="105" mass="11943">LILYFKAQIDAVRNEWQKFLNLCICQETHLDNVEEFKKYQMDTEQLSETLTQLNSTLDPKSVGKKSNSETLLQLEVREKQEDNPGAARSSERGLEASDGVAEVPL</sequence>
<dbReference type="EMBL" id="JAHRIP010053867">
    <property type="protein sequence ID" value="MEQ2301636.1"/>
    <property type="molecule type" value="Genomic_DNA"/>
</dbReference>
<comment type="caution">
    <text evidence="2">The sequence shown here is derived from an EMBL/GenBank/DDBJ whole genome shotgun (WGS) entry which is preliminary data.</text>
</comment>
<protein>
    <submittedName>
        <fullName evidence="2">Uncharacterized protein</fullName>
    </submittedName>
</protein>